<evidence type="ECO:0000256" key="7">
    <source>
        <dbReference type="ARBA" id="ARBA00022989"/>
    </source>
</evidence>
<evidence type="ECO:0000256" key="2">
    <source>
        <dbReference type="ARBA" id="ARBA00005811"/>
    </source>
</evidence>
<evidence type="ECO:0000256" key="11">
    <source>
        <dbReference type="SAM" id="Phobius"/>
    </source>
</evidence>
<dbReference type="OrthoDB" id="9798629at2"/>
<keyword evidence="9" id="KW-0131">Cell cycle</keyword>
<sequence length="150" mass="16120">MAGTPIRSSLRGGRSRRAMSDINVVPYIDVMLVLLVIFMVTAPLVAPSIINLPTVGNAAAQEQTPPVIVNIKPDGTMSVKYKNDASGATQELPMTLADLNHFVADRTQAHPDQPVVIGADKAVKYEFVMNVMSELKANGVKRVGLLVKPK</sequence>
<comment type="similarity">
    <text evidence="2 10">Belongs to the ExbD/TolR family.</text>
</comment>
<evidence type="ECO:0000256" key="8">
    <source>
        <dbReference type="ARBA" id="ARBA00023136"/>
    </source>
</evidence>
<dbReference type="EMBL" id="PRDW01000020">
    <property type="protein sequence ID" value="PPB81413.1"/>
    <property type="molecule type" value="Genomic_DNA"/>
</dbReference>
<keyword evidence="7 11" id="KW-1133">Transmembrane helix</keyword>
<evidence type="ECO:0000313" key="12">
    <source>
        <dbReference type="EMBL" id="PPB81413.1"/>
    </source>
</evidence>
<dbReference type="GO" id="GO:0005886">
    <property type="term" value="C:plasma membrane"/>
    <property type="evidence" value="ECO:0007669"/>
    <property type="project" value="UniProtKB-SubCell"/>
</dbReference>
<keyword evidence="13" id="KW-1185">Reference proteome</keyword>
<keyword evidence="10" id="KW-0813">Transport</keyword>
<proteinExistence type="inferred from homology"/>
<dbReference type="GO" id="GO:0022857">
    <property type="term" value="F:transmembrane transporter activity"/>
    <property type="evidence" value="ECO:0007669"/>
    <property type="project" value="InterPro"/>
</dbReference>
<dbReference type="GO" id="GO:0015031">
    <property type="term" value="P:protein transport"/>
    <property type="evidence" value="ECO:0007669"/>
    <property type="project" value="UniProtKB-KW"/>
</dbReference>
<protein>
    <submittedName>
        <fullName evidence="12">Cell division and transport-associated protein TolR</fullName>
    </submittedName>
</protein>
<dbReference type="NCBIfam" id="TIGR02801">
    <property type="entry name" value="tolR"/>
    <property type="match status" value="1"/>
</dbReference>
<dbReference type="InterPro" id="IPR014168">
    <property type="entry name" value="Tol-Pal_TolR"/>
</dbReference>
<organism evidence="12 13">
    <name type="scientific">Mycetohabitans endofungorum</name>
    <dbReference type="NCBI Taxonomy" id="417203"/>
    <lineage>
        <taxon>Bacteria</taxon>
        <taxon>Pseudomonadati</taxon>
        <taxon>Pseudomonadota</taxon>
        <taxon>Betaproteobacteria</taxon>
        <taxon>Burkholderiales</taxon>
        <taxon>Burkholderiaceae</taxon>
        <taxon>Mycetohabitans</taxon>
    </lineage>
</organism>
<keyword evidence="4" id="KW-0997">Cell inner membrane</keyword>
<evidence type="ECO:0000256" key="5">
    <source>
        <dbReference type="ARBA" id="ARBA00022618"/>
    </source>
</evidence>
<gene>
    <name evidence="12" type="ORF">B0O95_12013</name>
</gene>
<keyword evidence="3" id="KW-1003">Cell membrane</keyword>
<dbReference type="RefSeq" id="WP_104078431.1">
    <property type="nucleotide sequence ID" value="NZ_CP062178.1"/>
</dbReference>
<keyword evidence="6 10" id="KW-0812">Transmembrane</keyword>
<dbReference type="InterPro" id="IPR003400">
    <property type="entry name" value="ExbD"/>
</dbReference>
<evidence type="ECO:0000256" key="3">
    <source>
        <dbReference type="ARBA" id="ARBA00022475"/>
    </source>
</evidence>
<evidence type="ECO:0000256" key="9">
    <source>
        <dbReference type="ARBA" id="ARBA00023306"/>
    </source>
</evidence>
<reference evidence="12 13" key="1">
    <citation type="submission" date="2018-01" db="EMBL/GenBank/DDBJ databases">
        <title>Genomic Encyclopedia of Type Strains, Phase III (KMG-III): the genomes of soil and plant-associated and newly described type strains.</title>
        <authorList>
            <person name="Whitman W."/>
        </authorList>
    </citation>
    <scope>NUCLEOTIDE SEQUENCE [LARGE SCALE GENOMIC DNA]</scope>
    <source>
        <strain evidence="12 13">HKI456</strain>
    </source>
</reference>
<accession>A0A2P5K6Z8</accession>
<dbReference type="Pfam" id="PF02472">
    <property type="entry name" value="ExbD"/>
    <property type="match status" value="1"/>
</dbReference>
<keyword evidence="5 12" id="KW-0132">Cell division</keyword>
<dbReference type="Gene3D" id="3.30.420.270">
    <property type="match status" value="1"/>
</dbReference>
<name>A0A2P5K6Z8_9BURK</name>
<dbReference type="PANTHER" id="PTHR30558">
    <property type="entry name" value="EXBD MEMBRANE COMPONENT OF PMF-DRIVEN MACROMOLECULE IMPORT SYSTEM"/>
    <property type="match status" value="1"/>
</dbReference>
<evidence type="ECO:0000313" key="13">
    <source>
        <dbReference type="Proteomes" id="UP000243096"/>
    </source>
</evidence>
<dbReference type="Proteomes" id="UP000243096">
    <property type="component" value="Unassembled WGS sequence"/>
</dbReference>
<evidence type="ECO:0000256" key="4">
    <source>
        <dbReference type="ARBA" id="ARBA00022519"/>
    </source>
</evidence>
<feature type="transmembrane region" description="Helical" evidence="11">
    <location>
        <begin position="24"/>
        <end position="46"/>
    </location>
</feature>
<keyword evidence="8 11" id="KW-0472">Membrane</keyword>
<evidence type="ECO:0000256" key="1">
    <source>
        <dbReference type="ARBA" id="ARBA00004162"/>
    </source>
</evidence>
<dbReference type="AlphaFoldDB" id="A0A2P5K6Z8"/>
<comment type="subcellular location">
    <subcellularLocation>
        <location evidence="1">Cell membrane</location>
        <topology evidence="1">Single-pass membrane protein</topology>
    </subcellularLocation>
    <subcellularLocation>
        <location evidence="10">Cell membrane</location>
        <topology evidence="10">Single-pass type II membrane protein</topology>
    </subcellularLocation>
</comment>
<keyword evidence="10" id="KW-0653">Protein transport</keyword>
<evidence type="ECO:0000256" key="10">
    <source>
        <dbReference type="RuleBase" id="RU003879"/>
    </source>
</evidence>
<comment type="caution">
    <text evidence="12">The sequence shown here is derived from an EMBL/GenBank/DDBJ whole genome shotgun (WGS) entry which is preliminary data.</text>
</comment>
<dbReference type="GO" id="GO:0051301">
    <property type="term" value="P:cell division"/>
    <property type="evidence" value="ECO:0007669"/>
    <property type="project" value="UniProtKB-KW"/>
</dbReference>
<dbReference type="PANTHER" id="PTHR30558:SF7">
    <property type="entry name" value="TOL-PAL SYSTEM PROTEIN TOLR"/>
    <property type="match status" value="1"/>
</dbReference>
<evidence type="ECO:0000256" key="6">
    <source>
        <dbReference type="ARBA" id="ARBA00022692"/>
    </source>
</evidence>